<dbReference type="GO" id="GO:0016020">
    <property type="term" value="C:membrane"/>
    <property type="evidence" value="ECO:0007669"/>
    <property type="project" value="UniProtKB-SubCell"/>
</dbReference>
<feature type="transmembrane region" description="Helical" evidence="5">
    <location>
        <begin position="496"/>
        <end position="520"/>
    </location>
</feature>
<dbReference type="Pfam" id="PF13416">
    <property type="entry name" value="SBP_bac_8"/>
    <property type="match status" value="1"/>
</dbReference>
<sequence>MNKKSDKYDIYMFDNIYLNQYGDDLMNLQERIPNNILNNFNNSITKSLCVKKGKLLCLPFYFNFGVLYSNKKLLDKYDKKPPKTWNELMDIAKYILDMEKNENKNKNLIGYMGHMPDFETSVCSSLEVLYSFRDNFNDTFPSFKSSEAKAAFDTIKNLKDNISDDNSFRVSDYPILLALLSQQVIFARYWDNIIPSMDYYITHLPGNKEGISASCINSLNVGINKHSDIEKQIAARKVFEFLFSEEIQKDILIKFKKNVGLKKLYEDEEVCQILENDIISISCNMTKNIQFFVKPIDLLENYEKYSSKYREILKSYLYEGTRSSEVALEDIYNISHIYHIEVLSAEGIAVIVSNIFLTLLMIISYLFIIQKRNKQYFKFLLNRYWLLFMVGLVTVNIYVYTGLSELSRFKCYIRPILISGGFTISFTPIVLKMIINFPLKNRISDFVHHHYFAFILIFMLIDIISFIFYSMSPLIIKTYYIEDGKNFQYCISYSKLGKSVVMGMIIYKGSILIILAFFLFLEWNIEETRNDIRSFMSILYINALSMILYVMICNVDIKNYHIYYFVRVIPIYSYTITNYLMVIGVRFQFSYMKKENEQELLEKMLFKQASYKMEIDQLSINPSPPSIKGRESSSVKRETLKSLMVNVHFSTGTSKTDANKTDDMLLSLDSPSSYVNESFLSSSYASKTLETSYKNFKTT</sequence>
<dbReference type="Gene3D" id="3.40.190.10">
    <property type="entry name" value="Periplasmic binding protein-like II"/>
    <property type="match status" value="2"/>
</dbReference>
<evidence type="ECO:0000256" key="1">
    <source>
        <dbReference type="ARBA" id="ARBA00004141"/>
    </source>
</evidence>
<keyword evidence="3 5" id="KW-1133">Transmembrane helix</keyword>
<evidence type="ECO:0000313" key="7">
    <source>
        <dbReference type="EMBL" id="ORY56783.1"/>
    </source>
</evidence>
<feature type="transmembrane region" description="Helical" evidence="5">
    <location>
        <begin position="564"/>
        <end position="585"/>
    </location>
</feature>
<dbReference type="InterPro" id="IPR017978">
    <property type="entry name" value="GPCR_3_C"/>
</dbReference>
<feature type="transmembrane region" description="Helical" evidence="5">
    <location>
        <begin position="412"/>
        <end position="431"/>
    </location>
</feature>
<dbReference type="AlphaFoldDB" id="A0A1Y2DBY3"/>
<keyword evidence="8" id="KW-1185">Reference proteome</keyword>
<evidence type="ECO:0000256" key="5">
    <source>
        <dbReference type="SAM" id="Phobius"/>
    </source>
</evidence>
<reference evidence="7 8" key="1">
    <citation type="submission" date="2016-08" db="EMBL/GenBank/DDBJ databases">
        <title>A Parts List for Fungal Cellulosomes Revealed by Comparative Genomics.</title>
        <authorList>
            <consortium name="DOE Joint Genome Institute"/>
            <person name="Haitjema C.H."/>
            <person name="Gilmore S.P."/>
            <person name="Henske J.K."/>
            <person name="Solomon K.V."/>
            <person name="De Groot R."/>
            <person name="Kuo A."/>
            <person name="Mondo S.J."/>
            <person name="Salamov A.A."/>
            <person name="Labutti K."/>
            <person name="Zhao Z."/>
            <person name="Chiniquy J."/>
            <person name="Barry K."/>
            <person name="Brewer H.M."/>
            <person name="Purvine S.O."/>
            <person name="Wright A.T."/>
            <person name="Boxma B."/>
            <person name="Van Alen T."/>
            <person name="Hackstein J.H."/>
            <person name="Baker S.E."/>
            <person name="Grigoriev I.V."/>
            <person name="O'Malley M.A."/>
        </authorList>
    </citation>
    <scope>NUCLEOTIDE SEQUENCE [LARGE SCALE GENOMIC DNA]</scope>
    <source>
        <strain evidence="7 8">G1</strain>
    </source>
</reference>
<keyword evidence="4 5" id="KW-0472">Membrane</keyword>
<accession>A0A1Y2DBY3</accession>
<name>A0A1Y2DBY3_9FUNG</name>
<feature type="transmembrane region" description="Helical" evidence="5">
    <location>
        <begin position="451"/>
        <end position="476"/>
    </location>
</feature>
<comment type="subcellular location">
    <subcellularLocation>
        <location evidence="1">Membrane</location>
        <topology evidence="1">Multi-pass membrane protein</topology>
    </subcellularLocation>
</comment>
<dbReference type="InterPro" id="IPR050490">
    <property type="entry name" value="Bact_solute-bd_prot1"/>
</dbReference>
<evidence type="ECO:0000256" key="3">
    <source>
        <dbReference type="ARBA" id="ARBA00022989"/>
    </source>
</evidence>
<evidence type="ECO:0000313" key="8">
    <source>
        <dbReference type="Proteomes" id="UP000193920"/>
    </source>
</evidence>
<protein>
    <submittedName>
        <fullName evidence="7">Periplasmic binding protein-like II</fullName>
    </submittedName>
</protein>
<dbReference type="InterPro" id="IPR006059">
    <property type="entry name" value="SBP"/>
</dbReference>
<dbReference type="Proteomes" id="UP000193920">
    <property type="component" value="Unassembled WGS sequence"/>
</dbReference>
<evidence type="ECO:0000259" key="6">
    <source>
        <dbReference type="Pfam" id="PF00003"/>
    </source>
</evidence>
<evidence type="ECO:0000256" key="4">
    <source>
        <dbReference type="ARBA" id="ARBA00023136"/>
    </source>
</evidence>
<dbReference type="SUPFAM" id="SSF53850">
    <property type="entry name" value="Periplasmic binding protein-like II"/>
    <property type="match status" value="1"/>
</dbReference>
<feature type="transmembrane region" description="Helical" evidence="5">
    <location>
        <begin position="347"/>
        <end position="368"/>
    </location>
</feature>
<organism evidence="7 8">
    <name type="scientific">Neocallimastix californiae</name>
    <dbReference type="NCBI Taxonomy" id="1754190"/>
    <lineage>
        <taxon>Eukaryota</taxon>
        <taxon>Fungi</taxon>
        <taxon>Fungi incertae sedis</taxon>
        <taxon>Chytridiomycota</taxon>
        <taxon>Chytridiomycota incertae sedis</taxon>
        <taxon>Neocallimastigomycetes</taxon>
        <taxon>Neocallimastigales</taxon>
        <taxon>Neocallimastigaceae</taxon>
        <taxon>Neocallimastix</taxon>
    </lineage>
</organism>
<dbReference type="OrthoDB" id="2157235at2759"/>
<dbReference type="EMBL" id="MCOG01000072">
    <property type="protein sequence ID" value="ORY56783.1"/>
    <property type="molecule type" value="Genomic_DNA"/>
</dbReference>
<dbReference type="PANTHER" id="PTHR43649">
    <property type="entry name" value="ARABINOSE-BINDING PROTEIN-RELATED"/>
    <property type="match status" value="1"/>
</dbReference>
<gene>
    <name evidence="7" type="ORF">LY90DRAFT_669338</name>
</gene>
<comment type="caution">
    <text evidence="7">The sequence shown here is derived from an EMBL/GenBank/DDBJ whole genome shotgun (WGS) entry which is preliminary data.</text>
</comment>
<feature type="transmembrane region" description="Helical" evidence="5">
    <location>
        <begin position="532"/>
        <end position="552"/>
    </location>
</feature>
<feature type="domain" description="G-protein coupled receptors family 3 profile" evidence="6">
    <location>
        <begin position="346"/>
        <end position="561"/>
    </location>
</feature>
<dbReference type="PANTHER" id="PTHR43649:SF12">
    <property type="entry name" value="DIACETYLCHITOBIOSE BINDING PROTEIN DASA"/>
    <property type="match status" value="1"/>
</dbReference>
<evidence type="ECO:0000256" key="2">
    <source>
        <dbReference type="ARBA" id="ARBA00022692"/>
    </source>
</evidence>
<dbReference type="Pfam" id="PF00003">
    <property type="entry name" value="7tm_3"/>
    <property type="match status" value="1"/>
</dbReference>
<feature type="transmembrane region" description="Helical" evidence="5">
    <location>
        <begin position="380"/>
        <end position="400"/>
    </location>
</feature>
<proteinExistence type="predicted"/>
<keyword evidence="2 5" id="KW-0812">Transmembrane</keyword>
<dbReference type="GO" id="GO:0004930">
    <property type="term" value="F:G protein-coupled receptor activity"/>
    <property type="evidence" value="ECO:0007669"/>
    <property type="project" value="InterPro"/>
</dbReference>